<sequence>MVTSRRLFREVGKRQGRGPTRGAILHVEWGNGWTVTQMSKLEDEVRRLREENERLRGTSSGSSRMEELASDNNSRKSFWSGRSWGASEDSDIPAFGM</sequence>
<feature type="region of interest" description="Disordered" evidence="1">
    <location>
        <begin position="51"/>
        <end position="97"/>
    </location>
</feature>
<dbReference type="Proteomes" id="UP001465976">
    <property type="component" value="Unassembled WGS sequence"/>
</dbReference>
<keyword evidence="3" id="KW-1185">Reference proteome</keyword>
<evidence type="ECO:0000256" key="1">
    <source>
        <dbReference type="SAM" id="MobiDB-lite"/>
    </source>
</evidence>
<accession>A0ABR3F3A7</accession>
<name>A0ABR3F3A7_9AGAR</name>
<gene>
    <name evidence="2" type="ORF">V5O48_012264</name>
</gene>
<dbReference type="EMBL" id="JBAHYK010001068">
    <property type="protein sequence ID" value="KAL0569691.1"/>
    <property type="molecule type" value="Genomic_DNA"/>
</dbReference>
<evidence type="ECO:0000313" key="2">
    <source>
        <dbReference type="EMBL" id="KAL0569691.1"/>
    </source>
</evidence>
<proteinExistence type="predicted"/>
<reference evidence="2 3" key="1">
    <citation type="submission" date="2024-02" db="EMBL/GenBank/DDBJ databases">
        <title>A draft genome for the cacao thread blight pathogen Marasmius crinis-equi.</title>
        <authorList>
            <person name="Cohen S.P."/>
            <person name="Baruah I.K."/>
            <person name="Amoako-Attah I."/>
            <person name="Bukari Y."/>
            <person name="Meinhardt L.W."/>
            <person name="Bailey B.A."/>
        </authorList>
    </citation>
    <scope>NUCLEOTIDE SEQUENCE [LARGE SCALE GENOMIC DNA]</scope>
    <source>
        <strain evidence="2 3">GH-76</strain>
    </source>
</reference>
<comment type="caution">
    <text evidence="2">The sequence shown here is derived from an EMBL/GenBank/DDBJ whole genome shotgun (WGS) entry which is preliminary data.</text>
</comment>
<protein>
    <recommendedName>
        <fullName evidence="4">Transposase</fullName>
    </recommendedName>
</protein>
<evidence type="ECO:0008006" key="4">
    <source>
        <dbReference type="Google" id="ProtNLM"/>
    </source>
</evidence>
<evidence type="ECO:0000313" key="3">
    <source>
        <dbReference type="Proteomes" id="UP001465976"/>
    </source>
</evidence>
<organism evidence="2 3">
    <name type="scientific">Marasmius crinis-equi</name>
    <dbReference type="NCBI Taxonomy" id="585013"/>
    <lineage>
        <taxon>Eukaryota</taxon>
        <taxon>Fungi</taxon>
        <taxon>Dikarya</taxon>
        <taxon>Basidiomycota</taxon>
        <taxon>Agaricomycotina</taxon>
        <taxon>Agaricomycetes</taxon>
        <taxon>Agaricomycetidae</taxon>
        <taxon>Agaricales</taxon>
        <taxon>Marasmiineae</taxon>
        <taxon>Marasmiaceae</taxon>
        <taxon>Marasmius</taxon>
    </lineage>
</organism>